<dbReference type="PROSITE" id="PS00167">
    <property type="entry name" value="TRP_SYNTHASE_ALPHA"/>
    <property type="match status" value="1"/>
</dbReference>
<comment type="caution">
    <text evidence="11">The sequence shown here is derived from an EMBL/GenBank/DDBJ whole genome shotgun (WGS) entry which is preliminary data.</text>
</comment>
<gene>
    <name evidence="9 11" type="primary">trpA</name>
    <name evidence="11" type="ORF">CA54_13110</name>
</gene>
<dbReference type="InterPro" id="IPR018204">
    <property type="entry name" value="Trp_synthase_alpha_AS"/>
</dbReference>
<evidence type="ECO:0000256" key="2">
    <source>
        <dbReference type="ARBA" id="ARBA00004733"/>
    </source>
</evidence>
<evidence type="ECO:0000313" key="12">
    <source>
        <dbReference type="Proteomes" id="UP000320735"/>
    </source>
</evidence>
<dbReference type="InterPro" id="IPR002028">
    <property type="entry name" value="Trp_synthase_suA"/>
</dbReference>
<dbReference type="InterPro" id="IPR013785">
    <property type="entry name" value="Aldolase_TIM"/>
</dbReference>
<dbReference type="InterPro" id="IPR011060">
    <property type="entry name" value="RibuloseP-bd_barrel"/>
</dbReference>
<dbReference type="UniPathway" id="UPA00035">
    <property type="reaction ID" value="UER00044"/>
</dbReference>
<evidence type="ECO:0000256" key="5">
    <source>
        <dbReference type="ARBA" id="ARBA00022822"/>
    </source>
</evidence>
<dbReference type="Pfam" id="PF00290">
    <property type="entry name" value="Trp_syntA"/>
    <property type="match status" value="1"/>
</dbReference>
<dbReference type="EC" id="4.2.1.20" evidence="9"/>
<evidence type="ECO:0000256" key="10">
    <source>
        <dbReference type="RuleBase" id="RU003662"/>
    </source>
</evidence>
<dbReference type="FunFam" id="3.20.20.70:FF:000037">
    <property type="entry name" value="Tryptophan synthase alpha chain"/>
    <property type="match status" value="1"/>
</dbReference>
<evidence type="ECO:0000313" key="11">
    <source>
        <dbReference type="EMBL" id="TWU12487.1"/>
    </source>
</evidence>
<reference evidence="11 12" key="1">
    <citation type="submission" date="2019-02" db="EMBL/GenBank/DDBJ databases">
        <title>Deep-cultivation of Planctomycetes and their phenomic and genomic characterization uncovers novel biology.</title>
        <authorList>
            <person name="Wiegand S."/>
            <person name="Jogler M."/>
            <person name="Boedeker C."/>
            <person name="Pinto D."/>
            <person name="Vollmers J."/>
            <person name="Rivas-Marin E."/>
            <person name="Kohn T."/>
            <person name="Peeters S.H."/>
            <person name="Heuer A."/>
            <person name="Rast P."/>
            <person name="Oberbeckmann S."/>
            <person name="Bunk B."/>
            <person name="Jeske O."/>
            <person name="Meyerdierks A."/>
            <person name="Storesund J.E."/>
            <person name="Kallscheuer N."/>
            <person name="Luecker S."/>
            <person name="Lage O.M."/>
            <person name="Pohl T."/>
            <person name="Merkel B.J."/>
            <person name="Hornburger P."/>
            <person name="Mueller R.-W."/>
            <person name="Bruemmer F."/>
            <person name="Labrenz M."/>
            <person name="Spormann A.M."/>
            <person name="Op Den Camp H."/>
            <person name="Overmann J."/>
            <person name="Amann R."/>
            <person name="Jetten M.S.M."/>
            <person name="Mascher T."/>
            <person name="Medema M.H."/>
            <person name="Devos D.P."/>
            <person name="Kaster A.-K."/>
            <person name="Ovreas L."/>
            <person name="Rohde M."/>
            <person name="Galperin M.Y."/>
            <person name="Jogler C."/>
        </authorList>
    </citation>
    <scope>NUCLEOTIDE SEQUENCE [LARGE SCALE GENOMIC DNA]</scope>
    <source>
        <strain evidence="11 12">CA54</strain>
    </source>
</reference>
<comment type="function">
    <text evidence="1 9">The alpha subunit is responsible for the aldol cleavage of indoleglycerol phosphate to indole and glyceraldehyde 3-phosphate.</text>
</comment>
<accession>A0A5C6BLD7</accession>
<dbReference type="Gene3D" id="3.20.20.70">
    <property type="entry name" value="Aldolase class I"/>
    <property type="match status" value="1"/>
</dbReference>
<keyword evidence="6 9" id="KW-0057">Aromatic amino acid biosynthesis</keyword>
<sequence length="264" mass="28002">MTTPISKTFAQLKADGQMAFMPFITAGDPDIETTAALIRELATQDVDLIEIGFPYSDPIADGPVIQASYTRALDRKLHVDDIFACVKSVTESATGKLPDLVAMVAYAIVLRVGPETFVAKAKAAGFVGFIIPDLPADEADEMTQIVRGAGLDLIQLIAPTTTRERTAKILELASGFLYCISIAGTTGVRDDLPPELYEQLEWLKTQTDVPLAVGFGVSRPEQVEPLRKLADGVIVGSAIVRAAEKSPEAMGELAAAMTAAAHGG</sequence>
<dbReference type="GO" id="GO:0004834">
    <property type="term" value="F:tryptophan synthase activity"/>
    <property type="evidence" value="ECO:0007669"/>
    <property type="project" value="UniProtKB-UniRule"/>
</dbReference>
<dbReference type="PANTHER" id="PTHR43406">
    <property type="entry name" value="TRYPTOPHAN SYNTHASE, ALPHA CHAIN"/>
    <property type="match status" value="1"/>
</dbReference>
<evidence type="ECO:0000256" key="9">
    <source>
        <dbReference type="HAMAP-Rule" id="MF_00131"/>
    </source>
</evidence>
<comment type="pathway">
    <text evidence="2 9">Amino-acid biosynthesis; L-tryptophan biosynthesis; L-tryptophan from chorismate: step 5/5.</text>
</comment>
<evidence type="ECO:0000256" key="8">
    <source>
        <dbReference type="ARBA" id="ARBA00049047"/>
    </source>
</evidence>
<evidence type="ECO:0000256" key="7">
    <source>
        <dbReference type="ARBA" id="ARBA00023239"/>
    </source>
</evidence>
<keyword evidence="12" id="KW-1185">Reference proteome</keyword>
<evidence type="ECO:0000256" key="3">
    <source>
        <dbReference type="ARBA" id="ARBA00011270"/>
    </source>
</evidence>
<dbReference type="SUPFAM" id="SSF51366">
    <property type="entry name" value="Ribulose-phoshate binding barrel"/>
    <property type="match status" value="1"/>
</dbReference>
<dbReference type="NCBIfam" id="TIGR00262">
    <property type="entry name" value="trpA"/>
    <property type="match status" value="1"/>
</dbReference>
<evidence type="ECO:0000256" key="4">
    <source>
        <dbReference type="ARBA" id="ARBA00022605"/>
    </source>
</evidence>
<keyword evidence="4 9" id="KW-0028">Amino-acid biosynthesis</keyword>
<keyword evidence="7 9" id="KW-0456">Lyase</keyword>
<organism evidence="11 12">
    <name type="scientific">Symmachiella macrocystis</name>
    <dbReference type="NCBI Taxonomy" id="2527985"/>
    <lineage>
        <taxon>Bacteria</taxon>
        <taxon>Pseudomonadati</taxon>
        <taxon>Planctomycetota</taxon>
        <taxon>Planctomycetia</taxon>
        <taxon>Planctomycetales</taxon>
        <taxon>Planctomycetaceae</taxon>
        <taxon>Symmachiella</taxon>
    </lineage>
</organism>
<comment type="subunit">
    <text evidence="3 9">Tetramer of two alpha and two beta chains.</text>
</comment>
<evidence type="ECO:0000256" key="1">
    <source>
        <dbReference type="ARBA" id="ARBA00003365"/>
    </source>
</evidence>
<protein>
    <recommendedName>
        <fullName evidence="9">Tryptophan synthase alpha chain</fullName>
        <ecNumber evidence="9">4.2.1.20</ecNumber>
    </recommendedName>
</protein>
<keyword evidence="5 9" id="KW-0822">Tryptophan biosynthesis</keyword>
<dbReference type="PANTHER" id="PTHR43406:SF1">
    <property type="entry name" value="TRYPTOPHAN SYNTHASE ALPHA CHAIN, CHLOROPLASTIC"/>
    <property type="match status" value="1"/>
</dbReference>
<dbReference type="AlphaFoldDB" id="A0A5C6BLD7"/>
<comment type="catalytic activity">
    <reaction evidence="8 9">
        <text>(1S,2R)-1-C-(indol-3-yl)glycerol 3-phosphate + L-serine = D-glyceraldehyde 3-phosphate + L-tryptophan + H2O</text>
        <dbReference type="Rhea" id="RHEA:10532"/>
        <dbReference type="ChEBI" id="CHEBI:15377"/>
        <dbReference type="ChEBI" id="CHEBI:33384"/>
        <dbReference type="ChEBI" id="CHEBI:57912"/>
        <dbReference type="ChEBI" id="CHEBI:58866"/>
        <dbReference type="ChEBI" id="CHEBI:59776"/>
        <dbReference type="EC" id="4.2.1.20"/>
    </reaction>
</comment>
<dbReference type="RefSeq" id="WP_231962985.1">
    <property type="nucleotide sequence ID" value="NZ_SJPP01000001.1"/>
</dbReference>
<dbReference type="GO" id="GO:0005829">
    <property type="term" value="C:cytosol"/>
    <property type="evidence" value="ECO:0007669"/>
    <property type="project" value="TreeGrafter"/>
</dbReference>
<dbReference type="HAMAP" id="MF_00131">
    <property type="entry name" value="Trp_synth_alpha"/>
    <property type="match status" value="1"/>
</dbReference>
<comment type="similarity">
    <text evidence="9 10">Belongs to the TrpA family.</text>
</comment>
<dbReference type="EMBL" id="SJPP01000001">
    <property type="protein sequence ID" value="TWU12487.1"/>
    <property type="molecule type" value="Genomic_DNA"/>
</dbReference>
<feature type="active site" description="Proton acceptor" evidence="9">
    <location>
        <position position="61"/>
    </location>
</feature>
<proteinExistence type="inferred from homology"/>
<dbReference type="Proteomes" id="UP000320735">
    <property type="component" value="Unassembled WGS sequence"/>
</dbReference>
<evidence type="ECO:0000256" key="6">
    <source>
        <dbReference type="ARBA" id="ARBA00023141"/>
    </source>
</evidence>
<feature type="active site" description="Proton acceptor" evidence="9">
    <location>
        <position position="50"/>
    </location>
</feature>
<dbReference type="CDD" id="cd04724">
    <property type="entry name" value="Tryptophan_synthase_alpha"/>
    <property type="match status" value="1"/>
</dbReference>
<name>A0A5C6BLD7_9PLAN</name>